<dbReference type="Proteomes" id="UP001596310">
    <property type="component" value="Unassembled WGS sequence"/>
</dbReference>
<accession>A0ABW1UND4</accession>
<dbReference type="PANTHER" id="PTHR22893:SF91">
    <property type="entry name" value="NADPH DEHYDROGENASE 2-RELATED"/>
    <property type="match status" value="1"/>
</dbReference>
<name>A0ABW1UND4_9LACO</name>
<proteinExistence type="predicted"/>
<dbReference type="InterPro" id="IPR045247">
    <property type="entry name" value="Oye-like"/>
</dbReference>
<organism evidence="2 3">
    <name type="scientific">Lapidilactobacillus achengensis</name>
    <dbReference type="NCBI Taxonomy" id="2486000"/>
    <lineage>
        <taxon>Bacteria</taxon>
        <taxon>Bacillati</taxon>
        <taxon>Bacillota</taxon>
        <taxon>Bacilli</taxon>
        <taxon>Lactobacillales</taxon>
        <taxon>Lactobacillaceae</taxon>
        <taxon>Lapidilactobacillus</taxon>
    </lineage>
</organism>
<evidence type="ECO:0000259" key="1">
    <source>
        <dbReference type="Pfam" id="PF00724"/>
    </source>
</evidence>
<gene>
    <name evidence="2" type="ORF">ACFQHW_07905</name>
</gene>
<dbReference type="InterPro" id="IPR013785">
    <property type="entry name" value="Aldolase_TIM"/>
</dbReference>
<dbReference type="InterPro" id="IPR001155">
    <property type="entry name" value="OxRdtase_FMN_N"/>
</dbReference>
<keyword evidence="3" id="KW-1185">Reference proteome</keyword>
<reference evidence="3" key="1">
    <citation type="journal article" date="2019" name="Int. J. Syst. Evol. Microbiol.">
        <title>The Global Catalogue of Microorganisms (GCM) 10K type strain sequencing project: providing services to taxonomists for standard genome sequencing and annotation.</title>
        <authorList>
            <consortium name="The Broad Institute Genomics Platform"/>
            <consortium name="The Broad Institute Genome Sequencing Center for Infectious Disease"/>
            <person name="Wu L."/>
            <person name="Ma J."/>
        </authorList>
    </citation>
    <scope>NUCLEOTIDE SEQUENCE [LARGE SCALE GENOMIC DNA]</scope>
    <source>
        <strain evidence="3">CCM 8897</strain>
    </source>
</reference>
<evidence type="ECO:0000313" key="3">
    <source>
        <dbReference type="Proteomes" id="UP001596310"/>
    </source>
</evidence>
<comment type="caution">
    <text evidence="2">The sequence shown here is derived from an EMBL/GenBank/DDBJ whole genome shotgun (WGS) entry which is preliminary data.</text>
</comment>
<dbReference type="CDD" id="cd02933">
    <property type="entry name" value="OYE_like_FMN"/>
    <property type="match status" value="1"/>
</dbReference>
<dbReference type="Pfam" id="PF00724">
    <property type="entry name" value="Oxidored_FMN"/>
    <property type="match status" value="1"/>
</dbReference>
<dbReference type="EMBL" id="JBHSSM010000018">
    <property type="protein sequence ID" value="MFC6315484.1"/>
    <property type="molecule type" value="Genomic_DNA"/>
</dbReference>
<sequence>MDKLFEEITLGDITLKNRLVMAPMTRSRATADGLPGKFAEKYYGQRASMGLIITEGVQPSELGQGYLNTPGIYTNEQAMAWKKIIDHVHEKGGKIFIQLMHVGRMSHPDNLSTHKQAIAPSAIAPGEKMFTLGGMKEIPVPTEIKTEDIPTIVDQYRSAAALAIKAGADGVEIHGANGYLIHQFLGGNSNIRKDNYGGSIENRARFALEVTQAVVEEIGASKVGIRLSPMNHLGNVDEGEYGEDLYRYLVAELAEYDLAYLHLMHVGNESLLEDIRNLWHTRLMVNRAGRPLEDLTVDLDNNLTDLVSVGVWSLANPDLVDRLRNGAPLNPPVPDMFYVNQEELGYTDYPTINQ</sequence>
<dbReference type="PANTHER" id="PTHR22893">
    <property type="entry name" value="NADH OXIDOREDUCTASE-RELATED"/>
    <property type="match status" value="1"/>
</dbReference>
<feature type="domain" description="NADH:flavin oxidoreductase/NADH oxidase N-terminal" evidence="1">
    <location>
        <begin position="3"/>
        <end position="330"/>
    </location>
</feature>
<dbReference type="SUPFAM" id="SSF51395">
    <property type="entry name" value="FMN-linked oxidoreductases"/>
    <property type="match status" value="1"/>
</dbReference>
<evidence type="ECO:0000313" key="2">
    <source>
        <dbReference type="EMBL" id="MFC6315484.1"/>
    </source>
</evidence>
<protein>
    <submittedName>
        <fullName evidence="2">Alkene reductase</fullName>
    </submittedName>
</protein>
<dbReference type="RefSeq" id="WP_125598652.1">
    <property type="nucleotide sequence ID" value="NZ_JBHSSM010000018.1"/>
</dbReference>
<dbReference type="Gene3D" id="3.20.20.70">
    <property type="entry name" value="Aldolase class I"/>
    <property type="match status" value="1"/>
</dbReference>